<dbReference type="AlphaFoldDB" id="A0A9D1ITU6"/>
<gene>
    <name evidence="2" type="ORF">IAB67_05700</name>
</gene>
<dbReference type="PROSITE" id="PS51831">
    <property type="entry name" value="HD"/>
    <property type="match status" value="1"/>
</dbReference>
<dbReference type="InterPro" id="IPR006674">
    <property type="entry name" value="HD_domain"/>
</dbReference>
<dbReference type="Proteomes" id="UP000824073">
    <property type="component" value="Unassembled WGS sequence"/>
</dbReference>
<sequence length="165" mass="18794">MSQLDQLTLCMMEHDRGDPRRIQHFLKVHALARLIGRGEGLDERTLLTLEAAALTHDIGIRLAEQKYGTCSGPLQEQEGPAPARTLLRQLGFADDVVDRVCWLIAHHHTYDNVQGDDYRILLEADFLVNLYESSADRDALLSAYARIFRTATGRRIFRMTFNVDK</sequence>
<feature type="domain" description="HD" evidence="1">
    <location>
        <begin position="21"/>
        <end position="130"/>
    </location>
</feature>
<dbReference type="EMBL" id="DVMR01000046">
    <property type="protein sequence ID" value="HIU43775.1"/>
    <property type="molecule type" value="Genomic_DNA"/>
</dbReference>
<reference evidence="2" key="1">
    <citation type="submission" date="2020-10" db="EMBL/GenBank/DDBJ databases">
        <authorList>
            <person name="Gilroy R."/>
        </authorList>
    </citation>
    <scope>NUCLEOTIDE SEQUENCE</scope>
    <source>
        <strain evidence="2">CHK191-8634</strain>
    </source>
</reference>
<evidence type="ECO:0000313" key="2">
    <source>
        <dbReference type="EMBL" id="HIU43775.1"/>
    </source>
</evidence>
<organism evidence="2 3">
    <name type="scientific">Candidatus Ventrousia excrementavium</name>
    <dbReference type="NCBI Taxonomy" id="2840961"/>
    <lineage>
        <taxon>Bacteria</taxon>
        <taxon>Bacillati</taxon>
        <taxon>Bacillota</taxon>
        <taxon>Clostridia</taxon>
        <taxon>Eubacteriales</taxon>
        <taxon>Clostridiaceae</taxon>
        <taxon>Clostridiaceae incertae sedis</taxon>
        <taxon>Candidatus Ventrousia</taxon>
    </lineage>
</organism>
<evidence type="ECO:0000313" key="3">
    <source>
        <dbReference type="Proteomes" id="UP000824073"/>
    </source>
</evidence>
<protein>
    <submittedName>
        <fullName evidence="2">HD domain-containing protein</fullName>
    </submittedName>
</protein>
<dbReference type="InterPro" id="IPR003607">
    <property type="entry name" value="HD/PDEase_dom"/>
</dbReference>
<name>A0A9D1ITU6_9CLOT</name>
<accession>A0A9D1ITU6</accession>
<reference evidence="2" key="2">
    <citation type="journal article" date="2021" name="PeerJ">
        <title>Extensive microbial diversity within the chicken gut microbiome revealed by metagenomics and culture.</title>
        <authorList>
            <person name="Gilroy R."/>
            <person name="Ravi A."/>
            <person name="Getino M."/>
            <person name="Pursley I."/>
            <person name="Horton D.L."/>
            <person name="Alikhan N.F."/>
            <person name="Baker D."/>
            <person name="Gharbi K."/>
            <person name="Hall N."/>
            <person name="Watson M."/>
            <person name="Adriaenssens E.M."/>
            <person name="Foster-Nyarko E."/>
            <person name="Jarju S."/>
            <person name="Secka A."/>
            <person name="Antonio M."/>
            <person name="Oren A."/>
            <person name="Chaudhuri R.R."/>
            <person name="La Ragione R."/>
            <person name="Hildebrand F."/>
            <person name="Pallen M.J."/>
        </authorList>
    </citation>
    <scope>NUCLEOTIDE SEQUENCE</scope>
    <source>
        <strain evidence="2">CHK191-8634</strain>
    </source>
</reference>
<dbReference type="Gene3D" id="1.10.3210.10">
    <property type="entry name" value="Hypothetical protein af1432"/>
    <property type="match status" value="1"/>
</dbReference>
<dbReference type="CDD" id="cd00077">
    <property type="entry name" value="HDc"/>
    <property type="match status" value="1"/>
</dbReference>
<dbReference type="SUPFAM" id="SSF109604">
    <property type="entry name" value="HD-domain/PDEase-like"/>
    <property type="match status" value="1"/>
</dbReference>
<dbReference type="Pfam" id="PF01966">
    <property type="entry name" value="HD"/>
    <property type="match status" value="1"/>
</dbReference>
<proteinExistence type="predicted"/>
<evidence type="ECO:0000259" key="1">
    <source>
        <dbReference type="PROSITE" id="PS51831"/>
    </source>
</evidence>
<comment type="caution">
    <text evidence="2">The sequence shown here is derived from an EMBL/GenBank/DDBJ whole genome shotgun (WGS) entry which is preliminary data.</text>
</comment>